<protein>
    <submittedName>
        <fullName evidence="2">Copper(I)-binding protein</fullName>
    </submittedName>
</protein>
<dbReference type="InterPro" id="IPR006311">
    <property type="entry name" value="TAT_signal"/>
</dbReference>
<dbReference type="EMBL" id="CYHF01000002">
    <property type="protein sequence ID" value="CUA94530.1"/>
    <property type="molecule type" value="Genomic_DNA"/>
</dbReference>
<proteinExistence type="predicted"/>
<name>A0A0K6HUE9_9BURK</name>
<keyword evidence="3" id="KW-1185">Reference proteome</keyword>
<dbReference type="Proteomes" id="UP000183649">
    <property type="component" value="Unassembled WGS sequence"/>
</dbReference>
<evidence type="ECO:0000313" key="2">
    <source>
        <dbReference type="EMBL" id="CUA94530.1"/>
    </source>
</evidence>
<dbReference type="InterPro" id="IPR058248">
    <property type="entry name" value="Lxx211020-like"/>
</dbReference>
<sequence length="172" mass="18236">MTIRMLTRRQALAMASAVLMLNFAPVALAQKAGAIEVTQAQALPSIPGARNGGGFLTLVNHGKADDKIVAASSPVCGHVELHTMSMENNVMRMREVEHIPLPAGQTLRMQPGSGYHLMFMDLKAPLKVGETVPVTIKFASGGQMDVQLKVEPRDKIAGGAPMPGKGMQGGMH</sequence>
<organism evidence="2 3">
    <name type="scientific">Thiomonas bhubaneswarensis</name>
    <dbReference type="NCBI Taxonomy" id="339866"/>
    <lineage>
        <taxon>Bacteria</taxon>
        <taxon>Pseudomonadati</taxon>
        <taxon>Pseudomonadota</taxon>
        <taxon>Betaproteobacteria</taxon>
        <taxon>Burkholderiales</taxon>
        <taxon>Thiomonas</taxon>
    </lineage>
</organism>
<dbReference type="STRING" id="339866.GCA_001418255_00645"/>
<dbReference type="InterPro" id="IPR036182">
    <property type="entry name" value="PCuAC_sf"/>
</dbReference>
<keyword evidence="1" id="KW-0732">Signal</keyword>
<dbReference type="InterPro" id="IPR007410">
    <property type="entry name" value="LpqE-like"/>
</dbReference>
<dbReference type="PANTHER" id="PTHR36302:SF1">
    <property type="entry name" value="COPPER CHAPERONE PCU(A)C"/>
    <property type="match status" value="1"/>
</dbReference>
<accession>A0A0K6HUE9</accession>
<gene>
    <name evidence="2" type="ORF">Ga0061069_102121</name>
</gene>
<dbReference type="AlphaFoldDB" id="A0A0K6HUE9"/>
<reference evidence="3" key="1">
    <citation type="submission" date="2015-08" db="EMBL/GenBank/DDBJ databases">
        <authorList>
            <person name="Varghese N."/>
        </authorList>
    </citation>
    <scope>NUCLEOTIDE SEQUENCE [LARGE SCALE GENOMIC DNA]</scope>
    <source>
        <strain evidence="3">DSM 18181</strain>
    </source>
</reference>
<dbReference type="PANTHER" id="PTHR36302">
    <property type="entry name" value="BLR7088 PROTEIN"/>
    <property type="match status" value="1"/>
</dbReference>
<evidence type="ECO:0000313" key="3">
    <source>
        <dbReference type="Proteomes" id="UP000183649"/>
    </source>
</evidence>
<dbReference type="RefSeq" id="WP_055449590.1">
    <property type="nucleotide sequence ID" value="NZ_CYHF01000002.1"/>
</dbReference>
<dbReference type="PROSITE" id="PS51318">
    <property type="entry name" value="TAT"/>
    <property type="match status" value="1"/>
</dbReference>
<feature type="chain" id="PRO_5005504521" evidence="1">
    <location>
        <begin position="30"/>
        <end position="172"/>
    </location>
</feature>
<dbReference type="Pfam" id="PF04314">
    <property type="entry name" value="PCuAC"/>
    <property type="match status" value="1"/>
</dbReference>
<dbReference type="OrthoDB" id="9796962at2"/>
<evidence type="ECO:0000256" key="1">
    <source>
        <dbReference type="SAM" id="SignalP"/>
    </source>
</evidence>
<dbReference type="Gene3D" id="2.60.40.1890">
    <property type="entry name" value="PCu(A)C copper chaperone"/>
    <property type="match status" value="1"/>
</dbReference>
<dbReference type="SUPFAM" id="SSF110087">
    <property type="entry name" value="DR1885-like metal-binding protein"/>
    <property type="match status" value="1"/>
</dbReference>
<feature type="signal peptide" evidence="1">
    <location>
        <begin position="1"/>
        <end position="29"/>
    </location>
</feature>